<keyword evidence="1" id="KW-0175">Coiled coil</keyword>
<keyword evidence="3" id="KW-1185">Reference proteome</keyword>
<reference evidence="2" key="1">
    <citation type="submission" date="2013-08" db="EMBL/GenBank/DDBJ databases">
        <title>Gene expansion shapes genome architecture in the human pathogen Lichtheimia corymbifera: an evolutionary genomics analysis in the ancient terrestrial Mucorales (Mucoromycotina).</title>
        <authorList>
            <person name="Schwartze V.U."/>
            <person name="Winter S."/>
            <person name="Shelest E."/>
            <person name="Marcet-Houben M."/>
            <person name="Horn F."/>
            <person name="Wehner S."/>
            <person name="Hoffmann K."/>
            <person name="Riege K."/>
            <person name="Sammeth M."/>
            <person name="Nowrousian M."/>
            <person name="Valiante V."/>
            <person name="Linde J."/>
            <person name="Jacobsen I.D."/>
            <person name="Marz M."/>
            <person name="Brakhage A.A."/>
            <person name="Gabaldon T."/>
            <person name="Bocker S."/>
            <person name="Voigt K."/>
        </authorList>
    </citation>
    <scope>NUCLEOTIDE SEQUENCE [LARGE SCALE GENOMIC DNA]</scope>
    <source>
        <strain evidence="2">FSU 9682</strain>
    </source>
</reference>
<name>A0A068RJ93_9FUNG</name>
<dbReference type="Proteomes" id="UP000027586">
    <property type="component" value="Unassembled WGS sequence"/>
</dbReference>
<feature type="coiled-coil region" evidence="1">
    <location>
        <begin position="78"/>
        <end position="105"/>
    </location>
</feature>
<accession>A0A068RJ93</accession>
<dbReference type="OrthoDB" id="2280447at2759"/>
<dbReference type="EMBL" id="CBTN010000004">
    <property type="protein sequence ID" value="CDH49727.1"/>
    <property type="molecule type" value="Genomic_DNA"/>
</dbReference>
<proteinExistence type="predicted"/>
<comment type="caution">
    <text evidence="2">The sequence shown here is derived from an EMBL/GenBank/DDBJ whole genome shotgun (WGS) entry which is preliminary data.</text>
</comment>
<dbReference type="VEuPathDB" id="FungiDB:LCOR_01462.1"/>
<protein>
    <submittedName>
        <fullName evidence="2">Uncharacterized protein</fullName>
    </submittedName>
</protein>
<evidence type="ECO:0000256" key="1">
    <source>
        <dbReference type="SAM" id="Coils"/>
    </source>
</evidence>
<dbReference type="AlphaFoldDB" id="A0A068RJ93"/>
<evidence type="ECO:0000313" key="3">
    <source>
        <dbReference type="Proteomes" id="UP000027586"/>
    </source>
</evidence>
<gene>
    <name evidence="2" type="ORF">LCOR_01462.1</name>
</gene>
<organism evidence="2 3">
    <name type="scientific">Lichtheimia corymbifera JMRC:FSU:9682</name>
    <dbReference type="NCBI Taxonomy" id="1263082"/>
    <lineage>
        <taxon>Eukaryota</taxon>
        <taxon>Fungi</taxon>
        <taxon>Fungi incertae sedis</taxon>
        <taxon>Mucoromycota</taxon>
        <taxon>Mucoromycotina</taxon>
        <taxon>Mucoromycetes</taxon>
        <taxon>Mucorales</taxon>
        <taxon>Lichtheimiaceae</taxon>
        <taxon>Lichtheimia</taxon>
    </lineage>
</organism>
<sequence>MTITDLANYSYWTELSHKHAKNYRLLPRDLPKSDGMSTSQATYARDNYALYRLEAKLPNEYSSRPTKRQVILDAADHIESQQVQIAELTRKLAAREDQLKNVVKKVVTQSKEKAALAADLKKCYTKLDGIKDALIKHHHDKDYETLYRRIESIMMCGKDVIKDDKKEDTQDKDENNEEE</sequence>
<evidence type="ECO:0000313" key="2">
    <source>
        <dbReference type="EMBL" id="CDH49727.1"/>
    </source>
</evidence>